<dbReference type="PANTHER" id="PTHR12463:SF1">
    <property type="entry name" value="2-OXOGLUTARATE AND FE-DEPENDENT OXYGENASE FAMILY PROTEIN"/>
    <property type="match status" value="1"/>
</dbReference>
<evidence type="ECO:0000313" key="2">
    <source>
        <dbReference type="EMBL" id="SOD88988.1"/>
    </source>
</evidence>
<dbReference type="PROSITE" id="PS51471">
    <property type="entry name" value="FE2OG_OXY"/>
    <property type="match status" value="1"/>
</dbReference>
<evidence type="ECO:0000259" key="1">
    <source>
        <dbReference type="PROSITE" id="PS51471"/>
    </source>
</evidence>
<dbReference type="EMBL" id="OCNJ01000001">
    <property type="protein sequence ID" value="SOD88988.1"/>
    <property type="molecule type" value="Genomic_DNA"/>
</dbReference>
<dbReference type="Pfam" id="PF13532">
    <property type="entry name" value="2OG-FeII_Oxy_2"/>
    <property type="match status" value="1"/>
</dbReference>
<reference evidence="2 3" key="1">
    <citation type="submission" date="2017-09" db="EMBL/GenBank/DDBJ databases">
        <authorList>
            <person name="Ehlers B."/>
            <person name="Leendertz F.H."/>
        </authorList>
    </citation>
    <scope>NUCLEOTIDE SEQUENCE [LARGE SCALE GENOMIC DNA]</scope>
    <source>
        <strain evidence="2 3">USBA 140</strain>
    </source>
</reference>
<dbReference type="Gene3D" id="2.60.120.590">
    <property type="entry name" value="Alpha-ketoglutarate-dependent dioxygenase AlkB-like"/>
    <property type="match status" value="1"/>
</dbReference>
<organism evidence="2 3">
    <name type="scientific">Caenispirillum bisanense</name>
    <dbReference type="NCBI Taxonomy" id="414052"/>
    <lineage>
        <taxon>Bacteria</taxon>
        <taxon>Pseudomonadati</taxon>
        <taxon>Pseudomonadota</taxon>
        <taxon>Alphaproteobacteria</taxon>
        <taxon>Rhodospirillales</taxon>
        <taxon>Novispirillaceae</taxon>
        <taxon>Caenispirillum</taxon>
    </lineage>
</organism>
<dbReference type="InterPro" id="IPR005123">
    <property type="entry name" value="Oxoglu/Fe-dep_dioxygenase_dom"/>
</dbReference>
<feature type="domain" description="Fe2OG dioxygenase" evidence="1">
    <location>
        <begin position="86"/>
        <end position="186"/>
    </location>
</feature>
<dbReference type="SUPFAM" id="SSF51197">
    <property type="entry name" value="Clavaminate synthase-like"/>
    <property type="match status" value="1"/>
</dbReference>
<dbReference type="GO" id="GO:0032451">
    <property type="term" value="F:demethylase activity"/>
    <property type="evidence" value="ECO:0007669"/>
    <property type="project" value="TreeGrafter"/>
</dbReference>
<dbReference type="GO" id="GO:0070988">
    <property type="term" value="P:demethylation"/>
    <property type="evidence" value="ECO:0007669"/>
    <property type="project" value="InterPro"/>
</dbReference>
<proteinExistence type="predicted"/>
<name>A0A286G0J2_9PROT</name>
<dbReference type="RefSeq" id="WP_097276998.1">
    <property type="nucleotide sequence ID" value="NZ_OCNJ01000001.1"/>
</dbReference>
<keyword evidence="3" id="KW-1185">Reference proteome</keyword>
<dbReference type="PANTHER" id="PTHR12463">
    <property type="entry name" value="OXYGENASE-RELATED"/>
    <property type="match status" value="1"/>
</dbReference>
<protein>
    <submittedName>
        <fullName evidence="2">2OG-Fe(II) oxygenase superfamily protein</fullName>
    </submittedName>
</protein>
<dbReference type="GO" id="GO:0016491">
    <property type="term" value="F:oxidoreductase activity"/>
    <property type="evidence" value="ECO:0007669"/>
    <property type="project" value="TreeGrafter"/>
</dbReference>
<sequence>MLPDLFSPSTAGLSLTPDFVAEADAAALLARIDAQPWRDDLKRRVQHYGYRYDYKTRSVGPDDQLGPLPEWLEPLAARVADSMGAAPDQVIVNEYLPGQGIAPHVDCVPCFGPRIVILSLGSPCVMTFSRGQDRVDLPLPPNSLAVLADAARHGWRHGIAARKSDVIAGLRHPRSRRVSVTFRTVRVSPTAR</sequence>
<dbReference type="Proteomes" id="UP000219621">
    <property type="component" value="Unassembled WGS sequence"/>
</dbReference>
<dbReference type="AlphaFoldDB" id="A0A286G0J2"/>
<evidence type="ECO:0000313" key="3">
    <source>
        <dbReference type="Proteomes" id="UP000219621"/>
    </source>
</evidence>
<dbReference type="InterPro" id="IPR027450">
    <property type="entry name" value="AlkB-like"/>
</dbReference>
<accession>A0A286G0J2</accession>
<dbReference type="InterPro" id="IPR032857">
    <property type="entry name" value="ALKBH4"/>
</dbReference>
<dbReference type="InterPro" id="IPR037151">
    <property type="entry name" value="AlkB-like_sf"/>
</dbReference>
<gene>
    <name evidence="2" type="ORF">SAMN05421508_10174</name>
</gene>
<dbReference type="OrthoDB" id="278699at2"/>